<evidence type="ECO:0000313" key="2">
    <source>
        <dbReference type="Proteomes" id="UP000190449"/>
    </source>
</evidence>
<dbReference type="InterPro" id="IPR001451">
    <property type="entry name" value="Hexapep"/>
</dbReference>
<protein>
    <submittedName>
        <fullName evidence="1">Transferase hexapeptide (Six repeat-containing protein)</fullName>
    </submittedName>
</protein>
<keyword evidence="1" id="KW-0808">Transferase</keyword>
<dbReference type="SUPFAM" id="SSF51161">
    <property type="entry name" value="Trimeric LpxA-like enzymes"/>
    <property type="match status" value="1"/>
</dbReference>
<name>A0A1T4QQI0_9BACT</name>
<dbReference type="InterPro" id="IPR051159">
    <property type="entry name" value="Hexapeptide_acetyltransf"/>
</dbReference>
<dbReference type="EMBL" id="FUWU01000052">
    <property type="protein sequence ID" value="SKA06023.1"/>
    <property type="molecule type" value="Genomic_DNA"/>
</dbReference>
<dbReference type="InterPro" id="IPR011004">
    <property type="entry name" value="Trimer_LpxA-like_sf"/>
</dbReference>
<dbReference type="RefSeq" id="WP_078777094.1">
    <property type="nucleotide sequence ID" value="NZ_FUWU01000052.1"/>
</dbReference>
<dbReference type="STRING" id="28122.SAMN02745108_02371"/>
<dbReference type="GO" id="GO:0016740">
    <property type="term" value="F:transferase activity"/>
    <property type="evidence" value="ECO:0007669"/>
    <property type="project" value="UniProtKB-KW"/>
</dbReference>
<accession>A0A1T4QQI0</accession>
<dbReference type="Gene3D" id="2.160.10.10">
    <property type="entry name" value="Hexapeptide repeat proteins"/>
    <property type="match status" value="2"/>
</dbReference>
<proteinExistence type="predicted"/>
<organism evidence="1 2">
    <name type="scientific">Fibrobacter intestinalis</name>
    <dbReference type="NCBI Taxonomy" id="28122"/>
    <lineage>
        <taxon>Bacteria</taxon>
        <taxon>Pseudomonadati</taxon>
        <taxon>Fibrobacterota</taxon>
        <taxon>Fibrobacteria</taxon>
        <taxon>Fibrobacterales</taxon>
        <taxon>Fibrobacteraceae</taxon>
        <taxon>Fibrobacter</taxon>
    </lineage>
</organism>
<gene>
    <name evidence="1" type="ORF">SAMN02745108_02371</name>
</gene>
<dbReference type="AlphaFoldDB" id="A0A1T4QQI0"/>
<dbReference type="Proteomes" id="UP000190449">
    <property type="component" value="Unassembled WGS sequence"/>
</dbReference>
<dbReference type="Pfam" id="PF14602">
    <property type="entry name" value="Hexapep_2"/>
    <property type="match status" value="1"/>
</dbReference>
<sequence length="232" mass="25148">MKNTLLKFLLKLAGKPNLQLNKQIDFMYLLGVCQKYGFMLLRGKFTALGHSKISNSIFVGKNVSLISKRNMTLGKRVKLHDNVKIDALSTEGVNLGNDVIIGRNTCIECTGSLEFIGKGVKIGDRTSFGNDCFFGAAGGISIGKDVIAGQYIRFHSENHNYTDLNKLIRTQGVTHKGIKIGDNCWIGAGAVFLDGSGCGNGCVIAANTVVTKYFPDNCVIAGVPSKIIKRRE</sequence>
<reference evidence="1 2" key="1">
    <citation type="submission" date="2017-02" db="EMBL/GenBank/DDBJ databases">
        <authorList>
            <person name="Peterson S.W."/>
        </authorList>
    </citation>
    <scope>NUCLEOTIDE SEQUENCE [LARGE SCALE GENOMIC DNA]</scope>
    <source>
        <strain evidence="1 2">ATCC 43854</strain>
    </source>
</reference>
<evidence type="ECO:0000313" key="1">
    <source>
        <dbReference type="EMBL" id="SKA06023.1"/>
    </source>
</evidence>
<dbReference type="PANTHER" id="PTHR23416">
    <property type="entry name" value="SIALIC ACID SYNTHASE-RELATED"/>
    <property type="match status" value="1"/>
</dbReference>
<dbReference type="PANTHER" id="PTHR23416:SF78">
    <property type="entry name" value="LIPOPOLYSACCHARIDE BIOSYNTHESIS O-ACETYL TRANSFERASE WBBJ-RELATED"/>
    <property type="match status" value="1"/>
</dbReference>
<dbReference type="CDD" id="cd04647">
    <property type="entry name" value="LbH_MAT_like"/>
    <property type="match status" value="1"/>
</dbReference>